<dbReference type="eggNOG" id="COG2010">
    <property type="taxonomic scope" value="Bacteria"/>
</dbReference>
<evidence type="ECO:0000256" key="3">
    <source>
        <dbReference type="ARBA" id="ARBA00023004"/>
    </source>
</evidence>
<dbReference type="PROSITE" id="PS51007">
    <property type="entry name" value="CYTC"/>
    <property type="match status" value="1"/>
</dbReference>
<evidence type="ECO:0000256" key="4">
    <source>
        <dbReference type="PROSITE-ProRule" id="PRU00433"/>
    </source>
</evidence>
<dbReference type="AlphaFoldDB" id="H1XPN3"/>
<dbReference type="Pfam" id="PF13442">
    <property type="entry name" value="Cytochrome_CBB3"/>
    <property type="match status" value="1"/>
</dbReference>
<gene>
    <name evidence="6" type="ORF">Calab_0308</name>
</gene>
<dbReference type="SUPFAM" id="SSF46626">
    <property type="entry name" value="Cytochrome c"/>
    <property type="match status" value="1"/>
</dbReference>
<keyword evidence="2 4" id="KW-0479">Metal-binding</keyword>
<dbReference type="STRING" id="880073.Cabys_3110"/>
<evidence type="ECO:0000313" key="6">
    <source>
        <dbReference type="EMBL" id="EHO39954.1"/>
    </source>
</evidence>
<organism evidence="6 7">
    <name type="scientific">Caldithrix abyssi DSM 13497</name>
    <dbReference type="NCBI Taxonomy" id="880073"/>
    <lineage>
        <taxon>Bacteria</taxon>
        <taxon>Pseudomonadati</taxon>
        <taxon>Calditrichota</taxon>
        <taxon>Calditrichia</taxon>
        <taxon>Calditrichales</taxon>
        <taxon>Calditrichaceae</taxon>
        <taxon>Caldithrix</taxon>
    </lineage>
</organism>
<dbReference type="Gene3D" id="1.10.760.10">
    <property type="entry name" value="Cytochrome c-like domain"/>
    <property type="match status" value="1"/>
</dbReference>
<dbReference type="RefSeq" id="WP_006926853.1">
    <property type="nucleotide sequence ID" value="NZ_CM001402.1"/>
</dbReference>
<evidence type="ECO:0000313" key="7">
    <source>
        <dbReference type="Proteomes" id="UP000004671"/>
    </source>
</evidence>
<dbReference type="PaxDb" id="880073-Calab_0308"/>
<dbReference type="InParanoid" id="H1XPN3"/>
<dbReference type="PANTHER" id="PTHR40394:SF2">
    <property type="entry name" value="QUINOL:CYTOCHROME C OXIDOREDUCTASE MEMBRANE PROTEIN"/>
    <property type="match status" value="1"/>
</dbReference>
<sequence length="200" mass="22864" precursor="true">MKKLSWIIGLFMFVLLLGCRGQISEKPPIHPVPDMDDQPKFKAQEENRFFTDGSAMRVPVPGTVARGEYHENEEYFTGKDENGKPIDYIPEAVNLALLKRGQERYNIYCAPCHSRVGDGLGMVVKRGFPPPPSFHQDNIRAYADGHIFDVISNGIRNMPAYKHQIPVKDRWAIVAYFRALQRSQHATIKDVPEELRDKIK</sequence>
<proteinExistence type="predicted"/>
<evidence type="ECO:0000256" key="1">
    <source>
        <dbReference type="ARBA" id="ARBA00022617"/>
    </source>
</evidence>
<dbReference type="EMBL" id="CM001402">
    <property type="protein sequence ID" value="EHO39954.1"/>
    <property type="molecule type" value="Genomic_DNA"/>
</dbReference>
<evidence type="ECO:0000259" key="5">
    <source>
        <dbReference type="PROSITE" id="PS51007"/>
    </source>
</evidence>
<keyword evidence="7" id="KW-1185">Reference proteome</keyword>
<protein>
    <submittedName>
        <fullName evidence="6">Quinol:cytochrome c oxidoreductase monoheme cytochrome subunit</fullName>
    </submittedName>
</protein>
<dbReference type="InterPro" id="IPR009056">
    <property type="entry name" value="Cyt_c-like_dom"/>
</dbReference>
<dbReference type="GO" id="GO:0046872">
    <property type="term" value="F:metal ion binding"/>
    <property type="evidence" value="ECO:0007669"/>
    <property type="project" value="UniProtKB-KW"/>
</dbReference>
<evidence type="ECO:0000256" key="2">
    <source>
        <dbReference type="ARBA" id="ARBA00022723"/>
    </source>
</evidence>
<keyword evidence="1 4" id="KW-0349">Heme</keyword>
<feature type="domain" description="Cytochrome c" evidence="5">
    <location>
        <begin position="96"/>
        <end position="181"/>
    </location>
</feature>
<dbReference type="PROSITE" id="PS51257">
    <property type="entry name" value="PROKAR_LIPOPROTEIN"/>
    <property type="match status" value="1"/>
</dbReference>
<dbReference type="OrthoDB" id="9796771at2"/>
<dbReference type="PANTHER" id="PTHR40394">
    <property type="entry name" value="LIPOPROTEIN-RELATED"/>
    <property type="match status" value="1"/>
</dbReference>
<dbReference type="Proteomes" id="UP000004671">
    <property type="component" value="Chromosome"/>
</dbReference>
<name>H1XPN3_CALAY</name>
<reference evidence="6 7" key="1">
    <citation type="submission" date="2011-09" db="EMBL/GenBank/DDBJ databases">
        <title>The permanent draft genome of Caldithrix abyssi DSM 13497.</title>
        <authorList>
            <consortium name="US DOE Joint Genome Institute (JGI-PGF)"/>
            <person name="Lucas S."/>
            <person name="Han J."/>
            <person name="Lapidus A."/>
            <person name="Bruce D."/>
            <person name="Goodwin L."/>
            <person name="Pitluck S."/>
            <person name="Peters L."/>
            <person name="Kyrpides N."/>
            <person name="Mavromatis K."/>
            <person name="Ivanova N."/>
            <person name="Mikhailova N."/>
            <person name="Chertkov O."/>
            <person name="Detter J.C."/>
            <person name="Tapia R."/>
            <person name="Han C."/>
            <person name="Land M."/>
            <person name="Hauser L."/>
            <person name="Markowitz V."/>
            <person name="Cheng J.-F."/>
            <person name="Hugenholtz P."/>
            <person name="Woyke T."/>
            <person name="Wu D."/>
            <person name="Spring S."/>
            <person name="Brambilla E."/>
            <person name="Klenk H.-P."/>
            <person name="Eisen J.A."/>
        </authorList>
    </citation>
    <scope>NUCLEOTIDE SEQUENCE [LARGE SCALE GENOMIC DNA]</scope>
    <source>
        <strain evidence="6 7">DSM 13497</strain>
    </source>
</reference>
<keyword evidence="3 4" id="KW-0408">Iron</keyword>
<accession>H1XPN3</accession>
<dbReference type="GO" id="GO:0020037">
    <property type="term" value="F:heme binding"/>
    <property type="evidence" value="ECO:0007669"/>
    <property type="project" value="InterPro"/>
</dbReference>
<dbReference type="GO" id="GO:0009055">
    <property type="term" value="F:electron transfer activity"/>
    <property type="evidence" value="ECO:0007669"/>
    <property type="project" value="InterPro"/>
</dbReference>
<dbReference type="HOGENOM" id="CLU_088548_1_0_0"/>
<dbReference type="InterPro" id="IPR036909">
    <property type="entry name" value="Cyt_c-like_dom_sf"/>
</dbReference>